<feature type="non-terminal residue" evidence="1">
    <location>
        <position position="223"/>
    </location>
</feature>
<sequence length="223" mass="26009">MKDLILAIEKTSSQYYVTSLYKESYPRLKTIFDENSSLSAITSNRDLFALCFECLSLFLEHNIKKGKDSTKIILEIYSIKNLVDSFLLPMIRIEDILRVKEAEEEAKGRACEDDVNTFTIALFRILNVTMRNLRKLRNKIFPQISTLLSEMLSLGRSMKFEDSFVEDILMTCRTIAFAKDNLTKDSLLSILLPHILPWMKKYPDKMFFLHWSNILKNLTLDEN</sequence>
<evidence type="ECO:0000313" key="1">
    <source>
        <dbReference type="EMBL" id="GKT27599.1"/>
    </source>
</evidence>
<reference evidence="1" key="1">
    <citation type="submission" date="2022-03" db="EMBL/GenBank/DDBJ databases">
        <title>Draft genome sequence of Aduncisulcus paluster, a free-living microaerophilic Fornicata.</title>
        <authorList>
            <person name="Yuyama I."/>
            <person name="Kume K."/>
            <person name="Tamura T."/>
            <person name="Inagaki Y."/>
            <person name="Hashimoto T."/>
        </authorList>
    </citation>
    <scope>NUCLEOTIDE SEQUENCE</scope>
    <source>
        <strain evidence="1">NY0171</strain>
    </source>
</reference>
<organism evidence="1 2">
    <name type="scientific">Aduncisulcus paluster</name>
    <dbReference type="NCBI Taxonomy" id="2918883"/>
    <lineage>
        <taxon>Eukaryota</taxon>
        <taxon>Metamonada</taxon>
        <taxon>Carpediemonas-like organisms</taxon>
        <taxon>Aduncisulcus</taxon>
    </lineage>
</organism>
<dbReference type="EMBL" id="BQXS01012757">
    <property type="protein sequence ID" value="GKT27599.1"/>
    <property type="molecule type" value="Genomic_DNA"/>
</dbReference>
<gene>
    <name evidence="1" type="ORF">ADUPG1_013919</name>
</gene>
<comment type="caution">
    <text evidence="1">The sequence shown here is derived from an EMBL/GenBank/DDBJ whole genome shotgun (WGS) entry which is preliminary data.</text>
</comment>
<protein>
    <submittedName>
        <fullName evidence="1">Uncharacterized protein</fullName>
    </submittedName>
</protein>
<evidence type="ECO:0000313" key="2">
    <source>
        <dbReference type="Proteomes" id="UP001057375"/>
    </source>
</evidence>
<accession>A0ABQ5K4U8</accession>
<dbReference type="Proteomes" id="UP001057375">
    <property type="component" value="Unassembled WGS sequence"/>
</dbReference>
<keyword evidence="2" id="KW-1185">Reference proteome</keyword>
<name>A0ABQ5K4U8_9EUKA</name>
<proteinExistence type="predicted"/>